<proteinExistence type="predicted"/>
<dbReference type="OrthoDB" id="2675723at2759"/>
<dbReference type="EMBL" id="KN833689">
    <property type="protein sequence ID" value="KIK29642.1"/>
    <property type="molecule type" value="Genomic_DNA"/>
</dbReference>
<dbReference type="STRING" id="765257.A0A0D0A5G9"/>
<accession>A0A0D0A5G9</accession>
<name>A0A0D0A5G9_9AGAM</name>
<evidence type="ECO:0000313" key="2">
    <source>
        <dbReference type="Proteomes" id="UP000054018"/>
    </source>
</evidence>
<dbReference type="AlphaFoldDB" id="A0A0D0A5G9"/>
<sequence length="71" mass="8015">LPLPSILSMDRWLPSELQRLVDMELELQIGQANGALHGLQLALVDKAVIFWNAVWPAKSYSMKTCTWGIIH</sequence>
<evidence type="ECO:0000313" key="1">
    <source>
        <dbReference type="EMBL" id="KIK29642.1"/>
    </source>
</evidence>
<dbReference type="Proteomes" id="UP000054018">
    <property type="component" value="Unassembled WGS sequence"/>
</dbReference>
<reference evidence="2" key="2">
    <citation type="submission" date="2015-01" db="EMBL/GenBank/DDBJ databases">
        <title>Evolutionary Origins and Diversification of the Mycorrhizal Mutualists.</title>
        <authorList>
            <consortium name="DOE Joint Genome Institute"/>
            <consortium name="Mycorrhizal Genomics Consortium"/>
            <person name="Kohler A."/>
            <person name="Kuo A."/>
            <person name="Nagy L.G."/>
            <person name="Floudas D."/>
            <person name="Copeland A."/>
            <person name="Barry K.W."/>
            <person name="Cichocki N."/>
            <person name="Veneault-Fourrey C."/>
            <person name="LaButti K."/>
            <person name="Lindquist E.A."/>
            <person name="Lipzen A."/>
            <person name="Lundell T."/>
            <person name="Morin E."/>
            <person name="Murat C."/>
            <person name="Riley R."/>
            <person name="Ohm R."/>
            <person name="Sun H."/>
            <person name="Tunlid A."/>
            <person name="Henrissat B."/>
            <person name="Grigoriev I.V."/>
            <person name="Hibbett D.S."/>
            <person name="Martin F."/>
        </authorList>
    </citation>
    <scope>NUCLEOTIDE SEQUENCE [LARGE SCALE GENOMIC DNA]</scope>
    <source>
        <strain evidence="2">441</strain>
    </source>
</reference>
<organism evidence="1 2">
    <name type="scientific">Pisolithus microcarpus 441</name>
    <dbReference type="NCBI Taxonomy" id="765257"/>
    <lineage>
        <taxon>Eukaryota</taxon>
        <taxon>Fungi</taxon>
        <taxon>Dikarya</taxon>
        <taxon>Basidiomycota</taxon>
        <taxon>Agaricomycotina</taxon>
        <taxon>Agaricomycetes</taxon>
        <taxon>Agaricomycetidae</taxon>
        <taxon>Boletales</taxon>
        <taxon>Sclerodermatineae</taxon>
        <taxon>Pisolithaceae</taxon>
        <taxon>Pisolithus</taxon>
    </lineage>
</organism>
<keyword evidence="2" id="KW-1185">Reference proteome</keyword>
<dbReference type="HOGENOM" id="CLU_124561_2_0_1"/>
<feature type="non-terminal residue" evidence="1">
    <location>
        <position position="71"/>
    </location>
</feature>
<reference evidence="1 2" key="1">
    <citation type="submission" date="2014-04" db="EMBL/GenBank/DDBJ databases">
        <authorList>
            <consortium name="DOE Joint Genome Institute"/>
            <person name="Kuo A."/>
            <person name="Kohler A."/>
            <person name="Costa M.D."/>
            <person name="Nagy L.G."/>
            <person name="Floudas D."/>
            <person name="Copeland A."/>
            <person name="Barry K.W."/>
            <person name="Cichocki N."/>
            <person name="Veneault-Fourrey C."/>
            <person name="LaButti K."/>
            <person name="Lindquist E.A."/>
            <person name="Lipzen A."/>
            <person name="Lundell T."/>
            <person name="Morin E."/>
            <person name="Murat C."/>
            <person name="Sun H."/>
            <person name="Tunlid A."/>
            <person name="Henrissat B."/>
            <person name="Grigoriev I.V."/>
            <person name="Hibbett D.S."/>
            <person name="Martin F."/>
            <person name="Nordberg H.P."/>
            <person name="Cantor M.N."/>
            <person name="Hua S.X."/>
        </authorList>
    </citation>
    <scope>NUCLEOTIDE SEQUENCE [LARGE SCALE GENOMIC DNA]</scope>
    <source>
        <strain evidence="1 2">441</strain>
    </source>
</reference>
<protein>
    <submittedName>
        <fullName evidence="1">Uncharacterized protein</fullName>
    </submittedName>
</protein>
<gene>
    <name evidence="1" type="ORF">PISMIDRAFT_75342</name>
</gene>
<feature type="non-terminal residue" evidence="1">
    <location>
        <position position="1"/>
    </location>
</feature>